<dbReference type="Pfam" id="PF12596">
    <property type="entry name" value="Tnp_P_element_C"/>
    <property type="match status" value="1"/>
</dbReference>
<organism evidence="7 8">
    <name type="scientific">Anopheles arabiensis</name>
    <name type="common">Mosquito</name>
    <dbReference type="NCBI Taxonomy" id="7173"/>
    <lineage>
        <taxon>Eukaryota</taxon>
        <taxon>Metazoa</taxon>
        <taxon>Ecdysozoa</taxon>
        <taxon>Arthropoda</taxon>
        <taxon>Hexapoda</taxon>
        <taxon>Insecta</taxon>
        <taxon>Pterygota</taxon>
        <taxon>Neoptera</taxon>
        <taxon>Endopterygota</taxon>
        <taxon>Diptera</taxon>
        <taxon>Nematocera</taxon>
        <taxon>Culicoidea</taxon>
        <taxon>Culicidae</taxon>
        <taxon>Anophelinae</taxon>
        <taxon>Anopheles</taxon>
    </lineage>
</organism>
<dbReference type="EnsemblMetazoa" id="AARA011658-RA">
    <property type="protein sequence ID" value="AARA011658-PA"/>
    <property type="gene ID" value="AARA011658"/>
</dbReference>
<protein>
    <submittedName>
        <fullName evidence="7">Uncharacterized protein</fullName>
    </submittedName>
</protein>
<evidence type="ECO:0000259" key="6">
    <source>
        <dbReference type="Pfam" id="PF21789"/>
    </source>
</evidence>
<feature type="region of interest" description="Disordered" evidence="2">
    <location>
        <begin position="506"/>
        <end position="530"/>
    </location>
</feature>
<dbReference type="VEuPathDB" id="VectorBase:AARA21_000556"/>
<evidence type="ECO:0000259" key="4">
    <source>
        <dbReference type="Pfam" id="PF12596"/>
    </source>
</evidence>
<dbReference type="Pfam" id="PF21789">
    <property type="entry name" value="TNP-like_RNaseH_C"/>
    <property type="match status" value="1"/>
</dbReference>
<evidence type="ECO:0000313" key="7">
    <source>
        <dbReference type="EnsemblMetazoa" id="AARA011658-PA"/>
    </source>
</evidence>
<feature type="domain" description="Transposable element P transposase-like RNase H" evidence="5">
    <location>
        <begin position="194"/>
        <end position="294"/>
    </location>
</feature>
<dbReference type="Pfam" id="PF12017">
    <property type="entry name" value="Tnp_P_element"/>
    <property type="match status" value="1"/>
</dbReference>
<evidence type="ECO:0000259" key="5">
    <source>
        <dbReference type="Pfam" id="PF21787"/>
    </source>
</evidence>
<proteinExistence type="predicted"/>
<evidence type="ECO:0000259" key="3">
    <source>
        <dbReference type="Pfam" id="PF12017"/>
    </source>
</evidence>
<sequence>IPTIEKNSNILSTAAKQNQTIDFITYRAEVLYEGQVLPCELLQEEVCEPDLHVSSEQLASNLELERLRNENENLKNVNSNLRNKLNELNNQNNLCKAEIAALKAEMENKIDSNLGFEELVTQMKFYLKGTLSDNQKDLILQKKKRMIWTDEELSAAFTLRYFSKKAYNYLAKDLKYPLPSIATLKRYAKRLNIKEGILDDVLKVVGNITKTFTLRDRECVLSFDEMKVSKILEYDPVSDEVIGPYNYLQVVMARGLFKNWKQPVFIGFDQKMTKVIIMTIIAKLAEHNINVTAIRYYPENEDARRLAHLIEKIDLWFSVSNTYTPTAKLDYKKSYTGSDDQLNALMDMFEFTSNMVPCGKNKIQVFQKSILMQINSLEMLFDEMKSKYGQKVKFISTHKLNQDVLENFFSQLRQKGGVYDHPSPLSCIYRIRLMILGKSPTILRNQTNVGPSNPKPQDEYISSQSENQPADHESNYIRDQNEPIISSRILTQADITPTLPNIEDVQKENGITTQDNSDTFSTVSSSDLKLPEQDGDGLQHIMGYIAKTYHKKIPELKLGEFTFKMTTDHRYSNPPSFVQHLSVGGLFAPSESFLKQGNKMEKIFLKFNREGSICKKKGIATRLTKP</sequence>
<dbReference type="Proteomes" id="UP000075840">
    <property type="component" value="Unassembled WGS sequence"/>
</dbReference>
<dbReference type="InterPro" id="IPR022242">
    <property type="entry name" value="TNP-like_C"/>
</dbReference>
<name>A0A182IDI7_ANOAR</name>
<feature type="domain" description="THAP9-like helix-turn-helix" evidence="3">
    <location>
        <begin position="122"/>
        <end position="186"/>
    </location>
</feature>
<feature type="region of interest" description="Disordered" evidence="2">
    <location>
        <begin position="445"/>
        <end position="473"/>
    </location>
</feature>
<evidence type="ECO:0000313" key="8">
    <source>
        <dbReference type="Proteomes" id="UP000075840"/>
    </source>
</evidence>
<feature type="coiled-coil region" evidence="1">
    <location>
        <begin position="57"/>
        <end position="105"/>
    </location>
</feature>
<keyword evidence="8" id="KW-1185">Reference proteome</keyword>
<dbReference type="VEuPathDB" id="VectorBase:AARA011658"/>
<evidence type="ECO:0000256" key="2">
    <source>
        <dbReference type="SAM" id="MobiDB-lite"/>
    </source>
</evidence>
<dbReference type="EMBL" id="APCN01008580">
    <property type="status" value="NOT_ANNOTATED_CDS"/>
    <property type="molecule type" value="Genomic_DNA"/>
</dbReference>
<dbReference type="InterPro" id="IPR048365">
    <property type="entry name" value="TNP-like_RNaseH_N"/>
</dbReference>
<dbReference type="InterPro" id="IPR048367">
    <property type="entry name" value="TNP-like_RNaseH_C"/>
</dbReference>
<accession>A0A182IDI7</accession>
<feature type="domain" description="Transposable element P transposase-like RNase H C-terminal" evidence="6">
    <location>
        <begin position="398"/>
        <end position="423"/>
    </location>
</feature>
<dbReference type="Pfam" id="PF21787">
    <property type="entry name" value="TNP-like_RNaseH_N"/>
    <property type="match status" value="1"/>
</dbReference>
<keyword evidence="1" id="KW-0175">Coiled coil</keyword>
<dbReference type="AlphaFoldDB" id="A0A182IDI7"/>
<feature type="compositionally biased region" description="Polar residues" evidence="2">
    <location>
        <begin position="509"/>
        <end position="527"/>
    </location>
</feature>
<dbReference type="InterPro" id="IPR021896">
    <property type="entry name" value="THAP9-like_HTH"/>
</dbReference>
<reference evidence="7" key="1">
    <citation type="submission" date="2022-08" db="UniProtKB">
        <authorList>
            <consortium name="EnsemblMetazoa"/>
        </authorList>
    </citation>
    <scope>IDENTIFICATION</scope>
    <source>
        <strain evidence="7">Dongola</strain>
    </source>
</reference>
<evidence type="ECO:0000256" key="1">
    <source>
        <dbReference type="SAM" id="Coils"/>
    </source>
</evidence>
<feature type="domain" description="Transposable element P transposase-like C-terminal" evidence="4">
    <location>
        <begin position="457"/>
        <end position="566"/>
    </location>
</feature>